<dbReference type="AlphaFoldDB" id="A0A2I2G8Y6"/>
<protein>
    <recommendedName>
        <fullName evidence="1">N-acetyltransferase domain-containing protein</fullName>
    </recommendedName>
</protein>
<gene>
    <name evidence="2" type="ORF">P170DRAFT_447018</name>
</gene>
<dbReference type="Gene3D" id="3.40.630.30">
    <property type="match status" value="1"/>
</dbReference>
<dbReference type="Proteomes" id="UP000234275">
    <property type="component" value="Unassembled WGS sequence"/>
</dbReference>
<dbReference type="InterPro" id="IPR000182">
    <property type="entry name" value="GNAT_dom"/>
</dbReference>
<dbReference type="EMBL" id="MSFO01000004">
    <property type="protein sequence ID" value="PLB49345.1"/>
    <property type="molecule type" value="Genomic_DNA"/>
</dbReference>
<keyword evidence="3" id="KW-1185">Reference proteome</keyword>
<dbReference type="OrthoDB" id="5333917at2759"/>
<organism evidence="2 3">
    <name type="scientific">Aspergillus steynii IBT 23096</name>
    <dbReference type="NCBI Taxonomy" id="1392250"/>
    <lineage>
        <taxon>Eukaryota</taxon>
        <taxon>Fungi</taxon>
        <taxon>Dikarya</taxon>
        <taxon>Ascomycota</taxon>
        <taxon>Pezizomycotina</taxon>
        <taxon>Eurotiomycetes</taxon>
        <taxon>Eurotiomycetidae</taxon>
        <taxon>Eurotiales</taxon>
        <taxon>Aspergillaceae</taxon>
        <taxon>Aspergillus</taxon>
        <taxon>Aspergillus subgen. Circumdati</taxon>
    </lineage>
</organism>
<dbReference type="InterPro" id="IPR016181">
    <property type="entry name" value="Acyl_CoA_acyltransferase"/>
</dbReference>
<evidence type="ECO:0000313" key="2">
    <source>
        <dbReference type="EMBL" id="PLB49345.1"/>
    </source>
</evidence>
<reference evidence="2 3" key="1">
    <citation type="submission" date="2016-12" db="EMBL/GenBank/DDBJ databases">
        <title>The genomes of Aspergillus section Nigri reveals drivers in fungal speciation.</title>
        <authorList>
            <consortium name="DOE Joint Genome Institute"/>
            <person name="Vesth T.C."/>
            <person name="Nybo J."/>
            <person name="Theobald S."/>
            <person name="Brandl J."/>
            <person name="Frisvad J.C."/>
            <person name="Nielsen K.F."/>
            <person name="Lyhne E.K."/>
            <person name="Kogle M.E."/>
            <person name="Kuo A."/>
            <person name="Riley R."/>
            <person name="Clum A."/>
            <person name="Nolan M."/>
            <person name="Lipzen A."/>
            <person name="Salamov A."/>
            <person name="Henrissat B."/>
            <person name="Wiebenga A."/>
            <person name="De Vries R.P."/>
            <person name="Grigoriev I.V."/>
            <person name="Mortensen U.H."/>
            <person name="Andersen M.R."/>
            <person name="Baker S.E."/>
        </authorList>
    </citation>
    <scope>NUCLEOTIDE SEQUENCE [LARGE SCALE GENOMIC DNA]</scope>
    <source>
        <strain evidence="2 3">IBT 23096</strain>
    </source>
</reference>
<name>A0A2I2G8Y6_9EURO</name>
<dbReference type="GeneID" id="36558545"/>
<dbReference type="Pfam" id="PF00583">
    <property type="entry name" value="Acetyltransf_1"/>
    <property type="match status" value="1"/>
</dbReference>
<proteinExistence type="predicted"/>
<evidence type="ECO:0000313" key="3">
    <source>
        <dbReference type="Proteomes" id="UP000234275"/>
    </source>
</evidence>
<feature type="domain" description="N-acetyltransferase" evidence="1">
    <location>
        <begin position="171"/>
        <end position="213"/>
    </location>
</feature>
<dbReference type="CDD" id="cd04301">
    <property type="entry name" value="NAT_SF"/>
    <property type="match status" value="1"/>
</dbReference>
<dbReference type="RefSeq" id="XP_024704647.1">
    <property type="nucleotide sequence ID" value="XM_024850846.1"/>
</dbReference>
<dbReference type="GO" id="GO:0016747">
    <property type="term" value="F:acyltransferase activity, transferring groups other than amino-acyl groups"/>
    <property type="evidence" value="ECO:0007669"/>
    <property type="project" value="InterPro"/>
</dbReference>
<sequence>MIIDGESIHPAQNTCHQPKYEIHNAKDRPDLWGTIEHPDHPLNTVWPVFIDQDETFTTYNPQLTQHEELARYQFMITETALDNSVSVVAYGQSVPFFWPEVKQADDNQPDREHPVGYNCHSILETLPDGGFDTILSRGVRQYLTRHGLPGGSVSLTKDQKRDTPVCRRADDPNALSAIAIAVVPSRRRKGLAEALLETMKATARQENLRLLVAPLRPTRKADHPLVPMEEYIKWPNQVKSSASSPHHVPFDPWLRKHLRFGGKIVKVAPRSMTVQGSREDWRQWTGVDFSTRRGVYVEPNVWIFHDLNS</sequence>
<comment type="caution">
    <text evidence="2">The sequence shown here is derived from an EMBL/GenBank/DDBJ whole genome shotgun (WGS) entry which is preliminary data.</text>
</comment>
<dbReference type="VEuPathDB" id="FungiDB:P170DRAFT_447018"/>
<evidence type="ECO:0000259" key="1">
    <source>
        <dbReference type="Pfam" id="PF00583"/>
    </source>
</evidence>
<accession>A0A2I2G8Y6</accession>
<dbReference type="SUPFAM" id="SSF55729">
    <property type="entry name" value="Acyl-CoA N-acyltransferases (Nat)"/>
    <property type="match status" value="1"/>
</dbReference>